<dbReference type="CDD" id="cd00984">
    <property type="entry name" value="DnaB_C"/>
    <property type="match status" value="1"/>
</dbReference>
<feature type="domain" description="SF4 helicase" evidence="14">
    <location>
        <begin position="193"/>
        <end position="481"/>
    </location>
</feature>
<protein>
    <recommendedName>
        <fullName evidence="12 13">Replicative DNA helicase</fullName>
        <ecNumber evidence="12 13">5.6.2.3</ecNumber>
    </recommendedName>
</protein>
<dbReference type="GO" id="GO:0016887">
    <property type="term" value="F:ATP hydrolysis activity"/>
    <property type="evidence" value="ECO:0007669"/>
    <property type="project" value="RHEA"/>
</dbReference>
<keyword evidence="3 13" id="KW-0235">DNA replication</keyword>
<keyword evidence="16" id="KW-1185">Reference proteome</keyword>
<evidence type="ECO:0000256" key="6">
    <source>
        <dbReference type="ARBA" id="ARBA00022806"/>
    </source>
</evidence>
<comment type="similarity">
    <text evidence="1 13">Belongs to the helicase family. DnaB subfamily.</text>
</comment>
<dbReference type="Proteomes" id="UP000198461">
    <property type="component" value="Unassembled WGS sequence"/>
</dbReference>
<dbReference type="GO" id="GO:0003677">
    <property type="term" value="F:DNA binding"/>
    <property type="evidence" value="ECO:0007669"/>
    <property type="project" value="UniProtKB-UniRule"/>
</dbReference>
<evidence type="ECO:0000256" key="10">
    <source>
        <dbReference type="ARBA" id="ARBA00044932"/>
    </source>
</evidence>
<dbReference type="PANTHER" id="PTHR30153">
    <property type="entry name" value="REPLICATIVE DNA HELICASE DNAB"/>
    <property type="match status" value="1"/>
</dbReference>
<dbReference type="STRING" id="364032.SAMN05443662_1009"/>
<dbReference type="Gene3D" id="3.40.50.300">
    <property type="entry name" value="P-loop containing nucleotide triphosphate hydrolases"/>
    <property type="match status" value="1"/>
</dbReference>
<evidence type="ECO:0000256" key="8">
    <source>
        <dbReference type="ARBA" id="ARBA00023125"/>
    </source>
</evidence>
<evidence type="ECO:0000256" key="1">
    <source>
        <dbReference type="ARBA" id="ARBA00008428"/>
    </source>
</evidence>
<proteinExistence type="inferred from homology"/>
<comment type="function">
    <text evidence="10 13">The main replicative DNA helicase, it participates in initiation and elongation during chromosome replication. Travels ahead of the DNA replisome, separating dsDNA into templates for DNA synthesis. A processive ATP-dependent 5'-3' DNA helicase it has DNA-dependent ATPase activity.</text>
</comment>
<accession>A0A1N6FBD3</accession>
<evidence type="ECO:0000256" key="9">
    <source>
        <dbReference type="ARBA" id="ARBA00023235"/>
    </source>
</evidence>
<dbReference type="Pfam" id="PF03796">
    <property type="entry name" value="DnaB_C"/>
    <property type="match status" value="2"/>
</dbReference>
<keyword evidence="4 13" id="KW-0547">Nucleotide-binding</keyword>
<dbReference type="GO" id="GO:0005829">
    <property type="term" value="C:cytosol"/>
    <property type="evidence" value="ECO:0007669"/>
    <property type="project" value="TreeGrafter"/>
</dbReference>
<dbReference type="Gene3D" id="1.10.860.10">
    <property type="entry name" value="DNAb Helicase, Chain A"/>
    <property type="match status" value="1"/>
</dbReference>
<dbReference type="SUPFAM" id="SSF52540">
    <property type="entry name" value="P-loop containing nucleoside triphosphate hydrolases"/>
    <property type="match status" value="1"/>
</dbReference>
<dbReference type="InterPro" id="IPR007694">
    <property type="entry name" value="DNA_helicase_DnaB-like_C"/>
</dbReference>
<evidence type="ECO:0000313" key="16">
    <source>
        <dbReference type="Proteomes" id="UP000198461"/>
    </source>
</evidence>
<dbReference type="RefSeq" id="WP_407702705.1">
    <property type="nucleotide sequence ID" value="NZ_FSRE01000002.1"/>
</dbReference>
<keyword evidence="7 13" id="KW-0067">ATP-binding</keyword>
<dbReference type="NCBIfam" id="TIGR00665">
    <property type="entry name" value="DnaB"/>
    <property type="match status" value="1"/>
</dbReference>
<evidence type="ECO:0000256" key="11">
    <source>
        <dbReference type="ARBA" id="ARBA00048954"/>
    </source>
</evidence>
<dbReference type="InterPro" id="IPR016136">
    <property type="entry name" value="DNA_helicase_N/primase_C"/>
</dbReference>
<comment type="catalytic activity">
    <reaction evidence="11 13">
        <text>ATP + H2O = ADP + phosphate + H(+)</text>
        <dbReference type="Rhea" id="RHEA:13065"/>
        <dbReference type="ChEBI" id="CHEBI:15377"/>
        <dbReference type="ChEBI" id="CHEBI:15378"/>
        <dbReference type="ChEBI" id="CHEBI:30616"/>
        <dbReference type="ChEBI" id="CHEBI:43474"/>
        <dbReference type="ChEBI" id="CHEBI:456216"/>
        <dbReference type="EC" id="5.6.2.3"/>
    </reaction>
</comment>
<evidence type="ECO:0000256" key="2">
    <source>
        <dbReference type="ARBA" id="ARBA00022515"/>
    </source>
</evidence>
<dbReference type="SMART" id="SM00382">
    <property type="entry name" value="AAA"/>
    <property type="match status" value="1"/>
</dbReference>
<dbReference type="SUPFAM" id="SSF48024">
    <property type="entry name" value="N-terminal domain of DnaB helicase"/>
    <property type="match status" value="1"/>
</dbReference>
<dbReference type="GO" id="GO:1990077">
    <property type="term" value="C:primosome complex"/>
    <property type="evidence" value="ECO:0007669"/>
    <property type="project" value="UniProtKB-UniRule"/>
</dbReference>
<dbReference type="EC" id="5.6.2.3" evidence="12 13"/>
<keyword evidence="2 13" id="KW-0639">Primosome</keyword>
<evidence type="ECO:0000256" key="4">
    <source>
        <dbReference type="ARBA" id="ARBA00022741"/>
    </source>
</evidence>
<dbReference type="FunFam" id="1.10.860.10:FF:000001">
    <property type="entry name" value="Replicative DNA helicase"/>
    <property type="match status" value="1"/>
</dbReference>
<evidence type="ECO:0000259" key="14">
    <source>
        <dbReference type="PROSITE" id="PS51199"/>
    </source>
</evidence>
<evidence type="ECO:0000256" key="13">
    <source>
        <dbReference type="RuleBase" id="RU362085"/>
    </source>
</evidence>
<evidence type="ECO:0000256" key="12">
    <source>
        <dbReference type="NCBIfam" id="TIGR00665"/>
    </source>
</evidence>
<dbReference type="InterPro" id="IPR027417">
    <property type="entry name" value="P-loop_NTPase"/>
</dbReference>
<dbReference type="Pfam" id="PF00772">
    <property type="entry name" value="DnaB"/>
    <property type="match status" value="1"/>
</dbReference>
<dbReference type="AlphaFoldDB" id="A0A1N6FBD3"/>
<dbReference type="InterPro" id="IPR003593">
    <property type="entry name" value="AAA+_ATPase"/>
</dbReference>
<gene>
    <name evidence="15" type="ORF">SAMN05443662_1009</name>
</gene>
<dbReference type="InterPro" id="IPR036185">
    <property type="entry name" value="DNA_heli_DnaB-like_N_sf"/>
</dbReference>
<keyword evidence="8 13" id="KW-0238">DNA-binding</keyword>
<dbReference type="GO" id="GO:0043139">
    <property type="term" value="F:5'-3' DNA helicase activity"/>
    <property type="evidence" value="ECO:0007669"/>
    <property type="project" value="UniProtKB-EC"/>
</dbReference>
<sequence>MQYMSTEAAIPFQREDPLKLPPHSIEAEQSVLGGLMLDNAHFDEVSAVLNSEDFYSEAHRILFNAISALHQSGRPYDGISVIDYLSSTRQLEQVGGKAFIASLLKNVPGSANLLYYARVVRDKAILRQLITAGNEIIETSYFPDGKSVREVLDMAETRIMAIAEHGADKEREYRPIADLLGAAVERIEELFQSDSAITGLETHYKDLDEMTSGLQNGDLIIVAGRPSMGKTTFSMNIAENVATLGEGSVAVFSLEMPGEQLAMRMLSSVGRIPSNRIRTGKLKEEDWPKLNRAIAMLSKATIVIDDTPALTITELRARARRIDKDLREKQREAALKAGLSEEEAEKKAVGLNLIVIDYLQLMRGSTPTDNRVNEISEISRGLKALAKELNIPVIALSQLNRSLEQRPDKRPKMSDLRESGAIEQDADLIVFIYRDEVYNSDTDAKGLAEIIIGKHRNGAIGKVMLTFIGEYTRFENYLPQSQGAEGGF</sequence>
<reference evidence="15 16" key="1">
    <citation type="submission" date="2016-11" db="EMBL/GenBank/DDBJ databases">
        <authorList>
            <person name="Jaros S."/>
            <person name="Januszkiewicz K."/>
            <person name="Wedrychowicz H."/>
        </authorList>
    </citation>
    <scope>NUCLEOTIDE SEQUENCE [LARGE SCALE GENOMIC DNA]</scope>
    <source>
        <strain evidence="15 16">DSM 17737</strain>
    </source>
</reference>
<dbReference type="InterPro" id="IPR007692">
    <property type="entry name" value="DNA_helicase_DnaB"/>
</dbReference>
<name>A0A1N6FBD3_9GAMM</name>
<dbReference type="PANTHER" id="PTHR30153:SF2">
    <property type="entry name" value="REPLICATIVE DNA HELICASE"/>
    <property type="match status" value="1"/>
</dbReference>
<dbReference type="GO" id="GO:0006269">
    <property type="term" value="P:DNA replication, synthesis of primer"/>
    <property type="evidence" value="ECO:0007669"/>
    <property type="project" value="UniProtKB-UniRule"/>
</dbReference>
<keyword evidence="5 13" id="KW-0378">Hydrolase</keyword>
<dbReference type="PROSITE" id="PS51199">
    <property type="entry name" value="SF4_HELICASE"/>
    <property type="match status" value="1"/>
</dbReference>
<evidence type="ECO:0000313" key="15">
    <source>
        <dbReference type="EMBL" id="SIN92601.1"/>
    </source>
</evidence>
<organism evidence="15 16">
    <name type="scientific">Sulfurivirga caldicuralii</name>
    <dbReference type="NCBI Taxonomy" id="364032"/>
    <lineage>
        <taxon>Bacteria</taxon>
        <taxon>Pseudomonadati</taxon>
        <taxon>Pseudomonadota</taxon>
        <taxon>Gammaproteobacteria</taxon>
        <taxon>Thiotrichales</taxon>
        <taxon>Piscirickettsiaceae</taxon>
        <taxon>Sulfurivirga</taxon>
    </lineage>
</organism>
<evidence type="ECO:0000256" key="7">
    <source>
        <dbReference type="ARBA" id="ARBA00022840"/>
    </source>
</evidence>
<dbReference type="EMBL" id="FSRE01000002">
    <property type="protein sequence ID" value="SIN92601.1"/>
    <property type="molecule type" value="Genomic_DNA"/>
</dbReference>
<evidence type="ECO:0000256" key="5">
    <source>
        <dbReference type="ARBA" id="ARBA00022801"/>
    </source>
</evidence>
<keyword evidence="6 13" id="KW-0347">Helicase</keyword>
<evidence type="ECO:0000256" key="3">
    <source>
        <dbReference type="ARBA" id="ARBA00022705"/>
    </source>
</evidence>
<dbReference type="InterPro" id="IPR007693">
    <property type="entry name" value="DNA_helicase_DnaB-like_N"/>
</dbReference>
<keyword evidence="9" id="KW-0413">Isomerase</keyword>
<dbReference type="GO" id="GO:0005524">
    <property type="term" value="F:ATP binding"/>
    <property type="evidence" value="ECO:0007669"/>
    <property type="project" value="UniProtKB-UniRule"/>
</dbReference>